<dbReference type="SMART" id="SM00671">
    <property type="entry name" value="SEL1"/>
    <property type="match status" value="4"/>
</dbReference>
<evidence type="ECO:0000313" key="2">
    <source>
        <dbReference type="Proteomes" id="UP001495910"/>
    </source>
</evidence>
<dbReference type="PANTHER" id="PTHR11102:SF160">
    <property type="entry name" value="ERAD-ASSOCIATED E3 UBIQUITIN-PROTEIN LIGASE COMPONENT HRD3"/>
    <property type="match status" value="1"/>
</dbReference>
<protein>
    <submittedName>
        <fullName evidence="1">Tetratricopeptide repeat protein</fullName>
    </submittedName>
</protein>
<dbReference type="Gene3D" id="1.25.40.10">
    <property type="entry name" value="Tetratricopeptide repeat domain"/>
    <property type="match status" value="2"/>
</dbReference>
<sequence length="535" mass="58471">MAKREDLAIIRAARAGQGAAQLALGTRYLFGGNGLPQSFSTALHWLDRAAQQQESEAWMLIGSHIPLEVARAAADPLAICVWYERAFDAGVMQAGLVLAQLVLTGNGQLGGEQVLPGLRAKVIKVLETAANAGVAEAQWLLAQHADSAPAVTVGRQSPAVPVSDTKAENKTEQDATLKWTARAADAGVMQAQQSLAQLAWEKADWPVFLERALPLARALSEQYVDILAQLNVPSETLARQLGEENLSLLLRCAQILQTSDAFDAAEVQQFLELAAYGDDKAAQLALGLWYARMNSDGQRLLVGSGSANYKKAIRWLTLAGEAGLADAWYALSRIYLKSEFSQRNLVDMQRHLEHAAEMGHCAAQLECGLSAWRNRREQLANDVRAVYWLQKAAAQGSREAADLLDKIADGARPAPWAEAARQQLTREQVKAHPFLAARIELATLFGLSRPEALLLDLNQADCGHCLVVDIRTLYARSKRRLIQIQTGDERQALSRIARLFEDVDCGPNGPEGNYRQRLYRFKTALPAAELEADAD</sequence>
<dbReference type="InterPro" id="IPR006597">
    <property type="entry name" value="Sel1-like"/>
</dbReference>
<organism evidence="1 2">
    <name type="scientific">Collimonas rhizosphaerae</name>
    <dbReference type="NCBI Taxonomy" id="3126357"/>
    <lineage>
        <taxon>Bacteria</taxon>
        <taxon>Pseudomonadati</taxon>
        <taxon>Pseudomonadota</taxon>
        <taxon>Betaproteobacteria</taxon>
        <taxon>Burkholderiales</taxon>
        <taxon>Oxalobacteraceae</taxon>
        <taxon>Collimonas</taxon>
    </lineage>
</organism>
<dbReference type="Pfam" id="PF08238">
    <property type="entry name" value="Sel1"/>
    <property type="match status" value="3"/>
</dbReference>
<evidence type="ECO:0000313" key="1">
    <source>
        <dbReference type="EMBL" id="MEM4987714.1"/>
    </source>
</evidence>
<dbReference type="InterPro" id="IPR050767">
    <property type="entry name" value="Sel1_AlgK"/>
</dbReference>
<dbReference type="EMBL" id="JBANDC010000006">
    <property type="protein sequence ID" value="MEM4987714.1"/>
    <property type="molecule type" value="Genomic_DNA"/>
</dbReference>
<accession>A0ABU9PUM3</accession>
<dbReference type="RefSeq" id="WP_342829262.1">
    <property type="nucleotide sequence ID" value="NZ_JBANDC010000006.1"/>
</dbReference>
<keyword evidence="2" id="KW-1185">Reference proteome</keyword>
<dbReference type="Proteomes" id="UP001495910">
    <property type="component" value="Unassembled WGS sequence"/>
</dbReference>
<dbReference type="PANTHER" id="PTHR11102">
    <property type="entry name" value="SEL-1-LIKE PROTEIN"/>
    <property type="match status" value="1"/>
</dbReference>
<reference evidence="1 2" key="1">
    <citation type="submission" date="2024-02" db="EMBL/GenBank/DDBJ databases">
        <title>Draft genome sequence of Collimonas sp. strain H4R21, an effective mineral-weathering bacterial strain isolated from the beech rhizosphere.</title>
        <authorList>
            <person name="Morin E."/>
            <person name="Uroz S."/>
            <person name="Leveau J.H.J."/>
            <person name="Kumar R."/>
            <person name="Rey M.W."/>
            <person name="Pham J."/>
        </authorList>
    </citation>
    <scope>NUCLEOTIDE SEQUENCE [LARGE SCALE GENOMIC DNA]</scope>
    <source>
        <strain evidence="1 2">H4R21</strain>
    </source>
</reference>
<name>A0ABU9PUM3_9BURK</name>
<dbReference type="InterPro" id="IPR011990">
    <property type="entry name" value="TPR-like_helical_dom_sf"/>
</dbReference>
<gene>
    <name evidence="1" type="ORF">V8G57_09990</name>
</gene>
<comment type="caution">
    <text evidence="1">The sequence shown here is derived from an EMBL/GenBank/DDBJ whole genome shotgun (WGS) entry which is preliminary data.</text>
</comment>
<dbReference type="SUPFAM" id="SSF81901">
    <property type="entry name" value="HCP-like"/>
    <property type="match status" value="2"/>
</dbReference>
<proteinExistence type="predicted"/>